<dbReference type="PANTHER" id="PTHR34547">
    <property type="entry name" value="YACP-LIKE NYN DOMAIN PROTEIN"/>
    <property type="match status" value="1"/>
</dbReference>
<dbReference type="InterPro" id="IPR010298">
    <property type="entry name" value="YacP-like"/>
</dbReference>
<dbReference type="EMBL" id="JBFPJR010000010">
    <property type="protein sequence ID" value="MEX0427424.1"/>
    <property type="molecule type" value="Genomic_DNA"/>
</dbReference>
<gene>
    <name evidence="2" type="ORF">AB3X52_07335</name>
</gene>
<evidence type="ECO:0000313" key="3">
    <source>
        <dbReference type="Proteomes" id="UP001556631"/>
    </source>
</evidence>
<evidence type="ECO:0000313" key="2">
    <source>
        <dbReference type="EMBL" id="MEX0427424.1"/>
    </source>
</evidence>
<sequence>MTAPTTPALSALPDAVRGKVVSLVAAALPEVVRLPPALARVASFAPARRAKAGATMIVAALGDETGDELRERIAHHLAEPAGDLDGADPVEVAARAWLVRPEGWTQVLVEALARIAGAAGPAAGEEEARLRARVASLEEELRDTRADRRARLDELKAENATLRRKLGEARSRAREAGTGREEALAEAQEARSRAEEQVAERDRTVRQLRQQVERLESELGAQRRAVRQERDDAGLRARFLLDTLLDAASGLRRELALPPVNGAPGDRVEAELTGLTASGAATVVVTGGPHLEQYLAMPRVRLIVDGYNVSKSLWPSSSLEAQRIRLLQALAPVVARTGAETTVVFDAAASEHRPAVAAPRGVKVVFSPLGIIADDVIRDLVAAEPVGRVVLVVTDDQEVVRDVRRDGARPVAVSALAGLLG</sequence>
<organism evidence="2 3">
    <name type="scientific">Nocardioides eburneus</name>
    <dbReference type="NCBI Taxonomy" id="3231482"/>
    <lineage>
        <taxon>Bacteria</taxon>
        <taxon>Bacillati</taxon>
        <taxon>Actinomycetota</taxon>
        <taxon>Actinomycetes</taxon>
        <taxon>Propionibacteriales</taxon>
        <taxon>Nocardioidaceae</taxon>
        <taxon>Nocardioides</taxon>
    </lineage>
</organism>
<protein>
    <submittedName>
        <fullName evidence="2">NYN domain-containing protein</fullName>
    </submittedName>
</protein>
<accession>A0ABV3T0J9</accession>
<dbReference type="RefSeq" id="WP_367992795.1">
    <property type="nucleotide sequence ID" value="NZ_JBFPJR010000010.1"/>
</dbReference>
<comment type="caution">
    <text evidence="2">The sequence shown here is derived from an EMBL/GenBank/DDBJ whole genome shotgun (WGS) entry which is preliminary data.</text>
</comment>
<evidence type="ECO:0000256" key="1">
    <source>
        <dbReference type="SAM" id="MobiDB-lite"/>
    </source>
</evidence>
<dbReference type="PANTHER" id="PTHR34547:SF1">
    <property type="entry name" value="YACP-LIKE NYN DOMAIN PROTEIN"/>
    <property type="match status" value="1"/>
</dbReference>
<dbReference type="Pfam" id="PF05991">
    <property type="entry name" value="NYN_YacP"/>
    <property type="match status" value="1"/>
</dbReference>
<reference evidence="2 3" key="1">
    <citation type="submission" date="2024-07" db="EMBL/GenBank/DDBJ databases">
        <authorList>
            <person name="Lee S."/>
            <person name="Kang M."/>
        </authorList>
    </citation>
    <scope>NUCLEOTIDE SEQUENCE [LARGE SCALE GENOMIC DNA]</scope>
    <source>
        <strain evidence="2 3">DS6</strain>
    </source>
</reference>
<proteinExistence type="predicted"/>
<dbReference type="Proteomes" id="UP001556631">
    <property type="component" value="Unassembled WGS sequence"/>
</dbReference>
<name>A0ABV3T0J9_9ACTN</name>
<feature type="region of interest" description="Disordered" evidence="1">
    <location>
        <begin position="166"/>
        <end position="202"/>
    </location>
</feature>
<keyword evidence="3" id="KW-1185">Reference proteome</keyword>